<dbReference type="EMBL" id="JFGV01000003">
    <property type="protein sequence ID" value="EYU17087.1"/>
    <property type="molecule type" value="Genomic_DNA"/>
</dbReference>
<dbReference type="EC" id="1.3.1.-" evidence="6"/>
<keyword evidence="4" id="KW-0520">NAD</keyword>
<dbReference type="PROSITE" id="PS00061">
    <property type="entry name" value="ADH_SHORT"/>
    <property type="match status" value="1"/>
</dbReference>
<dbReference type="CDD" id="cd05348">
    <property type="entry name" value="BphB-like_SDR_c"/>
    <property type="match status" value="1"/>
</dbReference>
<dbReference type="InterPro" id="IPR020904">
    <property type="entry name" value="Sc_DH/Rdtase_CS"/>
</dbReference>
<gene>
    <name evidence="6" type="ORF">BA1DRAFT_00376</name>
</gene>
<dbReference type="InterPro" id="IPR047950">
    <property type="entry name" value="BphB-like_SDR"/>
</dbReference>
<dbReference type="Pfam" id="PF00106">
    <property type="entry name" value="adh_short"/>
    <property type="match status" value="1"/>
</dbReference>
<dbReference type="PRINTS" id="PR00080">
    <property type="entry name" value="SDRFAMILY"/>
</dbReference>
<comment type="similarity">
    <text evidence="1 5">Belongs to the short-chain dehydrogenases/reductases (SDR) family.</text>
</comment>
<dbReference type="PANTHER" id="PTHR43180">
    <property type="entry name" value="3-OXOACYL-(ACYL-CARRIER-PROTEIN) REDUCTASE (AFU_ORTHOLOGUE AFUA_6G11210)"/>
    <property type="match status" value="1"/>
</dbReference>
<evidence type="ECO:0000313" key="6">
    <source>
        <dbReference type="EMBL" id="EYU17087.1"/>
    </source>
</evidence>
<evidence type="ECO:0000256" key="5">
    <source>
        <dbReference type="RuleBase" id="RU000363"/>
    </source>
</evidence>
<reference evidence="6 7" key="1">
    <citation type="submission" date="2014-03" db="EMBL/GenBank/DDBJ databases">
        <title>Draft Genome of Photorhabdus luminescens BA1, an Egyptian Isolate.</title>
        <authorList>
            <person name="Ghazal S."/>
            <person name="Hurst S.G.IV."/>
            <person name="Morris K."/>
            <person name="Thomas K."/>
            <person name="Tisa L.S."/>
        </authorList>
    </citation>
    <scope>NUCLEOTIDE SEQUENCE [LARGE SCALE GENOMIC DNA]</scope>
    <source>
        <strain evidence="6 7">BA1</strain>
    </source>
</reference>
<evidence type="ECO:0000256" key="4">
    <source>
        <dbReference type="ARBA" id="ARBA00023027"/>
    </source>
</evidence>
<evidence type="ECO:0000313" key="7">
    <source>
        <dbReference type="Proteomes" id="UP000023464"/>
    </source>
</evidence>
<keyword evidence="2" id="KW-0058">Aromatic hydrocarbons catabolism</keyword>
<comment type="caution">
    <text evidence="6">The sequence shown here is derived from an EMBL/GenBank/DDBJ whole genome shotgun (WGS) entry which is preliminary data.</text>
</comment>
<organism evidence="6 7">
    <name type="scientific">Photorhabdus aegyptia</name>
    <dbReference type="NCBI Taxonomy" id="2805098"/>
    <lineage>
        <taxon>Bacteria</taxon>
        <taxon>Pseudomonadati</taxon>
        <taxon>Pseudomonadota</taxon>
        <taxon>Gammaproteobacteria</taxon>
        <taxon>Enterobacterales</taxon>
        <taxon>Morganellaceae</taxon>
        <taxon>Photorhabdus</taxon>
    </lineage>
</organism>
<dbReference type="InterPro" id="IPR002347">
    <property type="entry name" value="SDR_fam"/>
</dbReference>
<evidence type="ECO:0000256" key="2">
    <source>
        <dbReference type="ARBA" id="ARBA00022797"/>
    </source>
</evidence>
<keyword evidence="7" id="KW-1185">Reference proteome</keyword>
<dbReference type="PATRIC" id="fig|1393736.3.peg.383"/>
<dbReference type="NCBIfam" id="NF042950">
    <property type="entry name" value="3PPDhyd_Dh_HcaB"/>
    <property type="match status" value="1"/>
</dbReference>
<dbReference type="Proteomes" id="UP000023464">
    <property type="component" value="Unassembled WGS sequence"/>
</dbReference>
<evidence type="ECO:0000256" key="1">
    <source>
        <dbReference type="ARBA" id="ARBA00006484"/>
    </source>
</evidence>
<dbReference type="PRINTS" id="PR00081">
    <property type="entry name" value="GDHRDH"/>
</dbReference>
<accession>A0A022PLV0</accession>
<evidence type="ECO:0000256" key="3">
    <source>
        <dbReference type="ARBA" id="ARBA00023002"/>
    </source>
</evidence>
<dbReference type="AlphaFoldDB" id="A0A022PLV0"/>
<proteinExistence type="inferred from homology"/>
<dbReference type="SUPFAM" id="SSF51735">
    <property type="entry name" value="NAD(P)-binding Rossmann-fold domains"/>
    <property type="match status" value="1"/>
</dbReference>
<protein>
    <submittedName>
        <fullName evidence="6">2,3-dihydroxy-2,3-dihydrophenylpropionate dehydrogenase</fullName>
        <ecNumber evidence="6">1.3.1.-</ecNumber>
    </submittedName>
</protein>
<sequence>MSWIKDQVILLTGGGSGLGLALVERFIAEGAKVGVLELSAEKATALAHCFGKDICVIHGDVASFEDNEHAVAETVRRFGKLDCFVGNAGIWDHKISLLDASPEQIDKGFDELMGVNLKGYILGAKAALPALTASEGSMIFTLSNSSWFSGGGGVLYTASKHGAVGMIRQLAYELAPVIRVNGVAPCGMPSDLRGAASLSQQDRCITDNLSLESLGAILPLQFIPQPEDFTGPYVMLASRANNRTLTGVMITADAGLSIRGIRQTTAGVMSPNKKESSNDG</sequence>
<name>A0A022PLV0_9GAMM</name>
<dbReference type="RefSeq" id="WP_036775672.1">
    <property type="nucleotide sequence ID" value="NZ_CAWLTM010000112.1"/>
</dbReference>
<keyword evidence="3 6" id="KW-0560">Oxidoreductase</keyword>
<dbReference type="Gene3D" id="3.40.50.720">
    <property type="entry name" value="NAD(P)-binding Rossmann-like Domain"/>
    <property type="match status" value="1"/>
</dbReference>
<dbReference type="InterPro" id="IPR036291">
    <property type="entry name" value="NAD(P)-bd_dom_sf"/>
</dbReference>
<dbReference type="GO" id="GO:0016491">
    <property type="term" value="F:oxidoreductase activity"/>
    <property type="evidence" value="ECO:0007669"/>
    <property type="project" value="UniProtKB-KW"/>
</dbReference>
<dbReference type="NCBIfam" id="NF004849">
    <property type="entry name" value="PRK06200.1"/>
    <property type="match status" value="1"/>
</dbReference>
<dbReference type="PANTHER" id="PTHR43180:SF66">
    <property type="entry name" value="SHORT-CHAIN DEHYDROGENASE_REDUCTASE FAMILY PROTEIN"/>
    <property type="match status" value="1"/>
</dbReference>